<evidence type="ECO:0000313" key="13">
    <source>
        <dbReference type="EMBL" id="KAL2477893.1"/>
    </source>
</evidence>
<comment type="caution">
    <text evidence="13">The sequence shown here is derived from an EMBL/GenBank/DDBJ whole genome shotgun (WGS) entry which is preliminary data.</text>
</comment>
<evidence type="ECO:0000256" key="5">
    <source>
        <dbReference type="ARBA" id="ARBA00023015"/>
    </source>
</evidence>
<keyword evidence="14" id="KW-1185">Reference proteome</keyword>
<evidence type="ECO:0000256" key="11">
    <source>
        <dbReference type="SAM" id="MobiDB-lite"/>
    </source>
</evidence>
<dbReference type="GO" id="GO:0008270">
    <property type="term" value="F:zinc ion binding"/>
    <property type="evidence" value="ECO:0007669"/>
    <property type="project" value="UniProtKB-KW"/>
</dbReference>
<dbReference type="Proteomes" id="UP001604277">
    <property type="component" value="Unassembled WGS sequence"/>
</dbReference>
<evidence type="ECO:0000259" key="12">
    <source>
        <dbReference type="PROSITE" id="PS51141"/>
    </source>
</evidence>
<comment type="subcellular location">
    <subcellularLocation>
        <location evidence="1">Nucleus</location>
    </subcellularLocation>
</comment>
<evidence type="ECO:0000313" key="14">
    <source>
        <dbReference type="Proteomes" id="UP001604277"/>
    </source>
</evidence>
<evidence type="ECO:0000256" key="6">
    <source>
        <dbReference type="ARBA" id="ARBA00023125"/>
    </source>
</evidence>
<evidence type="ECO:0000256" key="8">
    <source>
        <dbReference type="ARBA" id="ARBA00023242"/>
    </source>
</evidence>
<feature type="compositionally biased region" description="Gly residues" evidence="11">
    <location>
        <begin position="124"/>
        <end position="135"/>
    </location>
</feature>
<dbReference type="Gene3D" id="4.10.1100.10">
    <property type="entry name" value="Transcription factor, SBP-box domain"/>
    <property type="match status" value="1"/>
</dbReference>
<keyword evidence="2" id="KW-0479">Metal-binding</keyword>
<comment type="function">
    <text evidence="9">Probable transcriptional factor. Binds to the promoter of the SQUAMOSA gene.</text>
</comment>
<dbReference type="EMBL" id="JBFOLJ010000014">
    <property type="protein sequence ID" value="KAL2477893.1"/>
    <property type="molecule type" value="Genomic_DNA"/>
</dbReference>
<dbReference type="PANTHER" id="PTHR31251:SF180">
    <property type="entry name" value="SBP-TYPE DOMAIN-CONTAINING PROTEIN"/>
    <property type="match status" value="1"/>
</dbReference>
<name>A0ABD1QQU4_9LAMI</name>
<proteinExistence type="predicted"/>
<sequence>MENNWNLFTNSSNAGRRGRNDTCHAWEIWDLANTFSHPPSTTSSTVQVEARAFHAMMFNQQVNNANHSSSSCSSTPLYVGRLSQSQFHSDPHLTCLKLGKRHHFEDITAEFSMTKKGKPYATSSGGGGGGGGGGSSVSAATSPAILPRCQVEGCQVVLVNSKDYHRRHKVCEMHAKAPKVVVHGIEQRFCQQCSRFHAVSEFDDSKRSCRGRLAGHNLRRRKNPQDQSLSRIPYQGIQDMACRYTNGECALSLLSSKNNSWIPTLDLPSRCSTALHDLIAENRAAILARQLNLQEMKIADPTQKGSIRFLNNQITPGSQEYGVHLTLDLMQAAPSSEFGLLSMHDKPSYEEGEECSESRKLPLGY</sequence>
<keyword evidence="8" id="KW-0539">Nucleus</keyword>
<protein>
    <submittedName>
        <fullName evidence="13">Squamosa promoter-binding-like protein 7</fullName>
    </submittedName>
</protein>
<dbReference type="InterPro" id="IPR044817">
    <property type="entry name" value="SBP-like"/>
</dbReference>
<evidence type="ECO:0000256" key="3">
    <source>
        <dbReference type="ARBA" id="ARBA00022771"/>
    </source>
</evidence>
<feature type="domain" description="SBP-type" evidence="12">
    <location>
        <begin position="146"/>
        <end position="223"/>
    </location>
</feature>
<keyword evidence="5" id="KW-0805">Transcription regulation</keyword>
<keyword evidence="7" id="KW-0804">Transcription</keyword>
<reference evidence="14" key="1">
    <citation type="submission" date="2024-07" db="EMBL/GenBank/DDBJ databases">
        <title>Two chromosome-level genome assemblies of Korean endemic species Abeliophyllum distichum and Forsythia ovata (Oleaceae).</title>
        <authorList>
            <person name="Jang H."/>
        </authorList>
    </citation>
    <scope>NUCLEOTIDE SEQUENCE [LARGE SCALE GENOMIC DNA]</scope>
</reference>
<dbReference type="GO" id="GO:0003677">
    <property type="term" value="F:DNA binding"/>
    <property type="evidence" value="ECO:0007669"/>
    <property type="project" value="UniProtKB-KW"/>
</dbReference>
<dbReference type="AlphaFoldDB" id="A0ABD1QQU4"/>
<dbReference type="InterPro" id="IPR036893">
    <property type="entry name" value="SBP_sf"/>
</dbReference>
<dbReference type="GO" id="GO:0005634">
    <property type="term" value="C:nucleus"/>
    <property type="evidence" value="ECO:0007669"/>
    <property type="project" value="UniProtKB-SubCell"/>
</dbReference>
<evidence type="ECO:0000256" key="7">
    <source>
        <dbReference type="ARBA" id="ARBA00023163"/>
    </source>
</evidence>
<dbReference type="PANTHER" id="PTHR31251">
    <property type="entry name" value="SQUAMOSA PROMOTER-BINDING-LIKE PROTEIN 4"/>
    <property type="match status" value="1"/>
</dbReference>
<feature type="region of interest" description="Disordered" evidence="11">
    <location>
        <begin position="116"/>
        <end position="137"/>
    </location>
</feature>
<dbReference type="SUPFAM" id="SSF103612">
    <property type="entry name" value="SBT domain"/>
    <property type="match status" value="1"/>
</dbReference>
<keyword evidence="6" id="KW-0238">DNA-binding</keyword>
<keyword evidence="4" id="KW-0862">Zinc</keyword>
<evidence type="ECO:0000256" key="10">
    <source>
        <dbReference type="PROSITE-ProRule" id="PRU00470"/>
    </source>
</evidence>
<evidence type="ECO:0000256" key="4">
    <source>
        <dbReference type="ARBA" id="ARBA00022833"/>
    </source>
</evidence>
<keyword evidence="3 10" id="KW-0863">Zinc-finger</keyword>
<dbReference type="Pfam" id="PF03110">
    <property type="entry name" value="SBP"/>
    <property type="match status" value="1"/>
</dbReference>
<evidence type="ECO:0000256" key="2">
    <source>
        <dbReference type="ARBA" id="ARBA00022723"/>
    </source>
</evidence>
<dbReference type="FunFam" id="4.10.1100.10:FF:000001">
    <property type="entry name" value="Squamosa promoter-binding-like protein 14"/>
    <property type="match status" value="1"/>
</dbReference>
<dbReference type="PROSITE" id="PS51141">
    <property type="entry name" value="ZF_SBP"/>
    <property type="match status" value="1"/>
</dbReference>
<evidence type="ECO:0000256" key="1">
    <source>
        <dbReference type="ARBA" id="ARBA00004123"/>
    </source>
</evidence>
<evidence type="ECO:0000256" key="9">
    <source>
        <dbReference type="ARBA" id="ARBA00056472"/>
    </source>
</evidence>
<gene>
    <name evidence="13" type="ORF">Fot_46907</name>
</gene>
<dbReference type="InterPro" id="IPR004333">
    <property type="entry name" value="SBP_dom"/>
</dbReference>
<accession>A0ABD1QQU4</accession>
<organism evidence="13 14">
    <name type="scientific">Forsythia ovata</name>
    <dbReference type="NCBI Taxonomy" id="205694"/>
    <lineage>
        <taxon>Eukaryota</taxon>
        <taxon>Viridiplantae</taxon>
        <taxon>Streptophyta</taxon>
        <taxon>Embryophyta</taxon>
        <taxon>Tracheophyta</taxon>
        <taxon>Spermatophyta</taxon>
        <taxon>Magnoliopsida</taxon>
        <taxon>eudicotyledons</taxon>
        <taxon>Gunneridae</taxon>
        <taxon>Pentapetalae</taxon>
        <taxon>asterids</taxon>
        <taxon>lamiids</taxon>
        <taxon>Lamiales</taxon>
        <taxon>Oleaceae</taxon>
        <taxon>Forsythieae</taxon>
        <taxon>Forsythia</taxon>
    </lineage>
</organism>